<accession>A0A4Q7YWS9</accession>
<reference evidence="3 4" key="1">
    <citation type="submission" date="2019-02" db="EMBL/GenBank/DDBJ databases">
        <title>Genomic Encyclopedia of Archaeal and Bacterial Type Strains, Phase II (KMG-II): from individual species to whole genera.</title>
        <authorList>
            <person name="Goeker M."/>
        </authorList>
    </citation>
    <scope>NUCLEOTIDE SEQUENCE [LARGE SCALE GENOMIC DNA]</scope>
    <source>
        <strain evidence="3 4">DSM 18101</strain>
    </source>
</reference>
<dbReference type="EMBL" id="SHKW01000001">
    <property type="protein sequence ID" value="RZU42170.1"/>
    <property type="molecule type" value="Genomic_DNA"/>
</dbReference>
<evidence type="ECO:0000256" key="1">
    <source>
        <dbReference type="SAM" id="SignalP"/>
    </source>
</evidence>
<protein>
    <submittedName>
        <fullName evidence="3">PEGA domain-containing protein</fullName>
    </submittedName>
</protein>
<name>A0A4Q7YWS9_9BACT</name>
<organism evidence="3 4">
    <name type="scientific">Edaphobacter modestus</name>
    <dbReference type="NCBI Taxonomy" id="388466"/>
    <lineage>
        <taxon>Bacteria</taxon>
        <taxon>Pseudomonadati</taxon>
        <taxon>Acidobacteriota</taxon>
        <taxon>Terriglobia</taxon>
        <taxon>Terriglobales</taxon>
        <taxon>Acidobacteriaceae</taxon>
        <taxon>Edaphobacter</taxon>
    </lineage>
</organism>
<sequence>MKKLMLLGLAALTFLVPSTAFCAGRGGVVMGQGFGPFGFYGPYGPAGFGAYPFAPYTIAPNAGEVRIDTHVKDASVFINGNYAGRIGQLKTMTMLAGNYNIEIREPGRPPFDAPIFVVAGKSIKLRPDVNLQVPTPSPHS</sequence>
<evidence type="ECO:0000313" key="4">
    <source>
        <dbReference type="Proteomes" id="UP000292958"/>
    </source>
</evidence>
<keyword evidence="4" id="KW-1185">Reference proteome</keyword>
<keyword evidence="1" id="KW-0732">Signal</keyword>
<dbReference type="Proteomes" id="UP000292958">
    <property type="component" value="Unassembled WGS sequence"/>
</dbReference>
<evidence type="ECO:0000313" key="3">
    <source>
        <dbReference type="EMBL" id="RZU42170.1"/>
    </source>
</evidence>
<feature type="domain" description="PEGA" evidence="2">
    <location>
        <begin position="63"/>
        <end position="125"/>
    </location>
</feature>
<comment type="caution">
    <text evidence="3">The sequence shown here is derived from an EMBL/GenBank/DDBJ whole genome shotgun (WGS) entry which is preliminary data.</text>
</comment>
<dbReference type="AlphaFoldDB" id="A0A4Q7YWS9"/>
<evidence type="ECO:0000259" key="2">
    <source>
        <dbReference type="Pfam" id="PF08308"/>
    </source>
</evidence>
<dbReference type="InterPro" id="IPR013229">
    <property type="entry name" value="PEGA"/>
</dbReference>
<feature type="signal peptide" evidence="1">
    <location>
        <begin position="1"/>
        <end position="22"/>
    </location>
</feature>
<dbReference type="Pfam" id="PF08308">
    <property type="entry name" value="PEGA"/>
    <property type="match status" value="1"/>
</dbReference>
<feature type="chain" id="PRO_5020307236" evidence="1">
    <location>
        <begin position="23"/>
        <end position="140"/>
    </location>
</feature>
<proteinExistence type="predicted"/>
<gene>
    <name evidence="3" type="ORF">BDD14_3717</name>
</gene>